<dbReference type="PANTHER" id="PTHR30055">
    <property type="entry name" value="HTH-TYPE TRANSCRIPTIONAL REGULATOR RUTR"/>
    <property type="match status" value="1"/>
</dbReference>
<keyword evidence="3" id="KW-0804">Transcription</keyword>
<keyword evidence="2 4" id="KW-0238">DNA-binding</keyword>
<dbReference type="InterPro" id="IPR023772">
    <property type="entry name" value="DNA-bd_HTH_TetR-type_CS"/>
</dbReference>
<dbReference type="OrthoDB" id="3237195at2"/>
<dbReference type="GO" id="GO:0000976">
    <property type="term" value="F:transcription cis-regulatory region binding"/>
    <property type="evidence" value="ECO:0007669"/>
    <property type="project" value="TreeGrafter"/>
</dbReference>
<evidence type="ECO:0000256" key="4">
    <source>
        <dbReference type="PROSITE-ProRule" id="PRU00335"/>
    </source>
</evidence>
<evidence type="ECO:0000256" key="2">
    <source>
        <dbReference type="ARBA" id="ARBA00023125"/>
    </source>
</evidence>
<dbReference type="PANTHER" id="PTHR30055:SF234">
    <property type="entry name" value="HTH-TYPE TRANSCRIPTIONAL REGULATOR BETI"/>
    <property type="match status" value="1"/>
</dbReference>
<dbReference type="Gene3D" id="1.10.357.10">
    <property type="entry name" value="Tetracycline Repressor, domain 2"/>
    <property type="match status" value="1"/>
</dbReference>
<evidence type="ECO:0000313" key="7">
    <source>
        <dbReference type="EMBL" id="SDF68752.1"/>
    </source>
</evidence>
<dbReference type="InterPro" id="IPR009057">
    <property type="entry name" value="Homeodomain-like_sf"/>
</dbReference>
<dbReference type="InterPro" id="IPR001647">
    <property type="entry name" value="HTH_TetR"/>
</dbReference>
<evidence type="ECO:0000256" key="3">
    <source>
        <dbReference type="ARBA" id="ARBA00023163"/>
    </source>
</evidence>
<dbReference type="AlphaFoldDB" id="A0A1G7N476"/>
<dbReference type="InterPro" id="IPR050109">
    <property type="entry name" value="HTH-type_TetR-like_transc_reg"/>
</dbReference>
<protein>
    <submittedName>
        <fullName evidence="7">Transcriptional regulator, TetR family</fullName>
    </submittedName>
</protein>
<dbReference type="PROSITE" id="PS50977">
    <property type="entry name" value="HTH_TETR_2"/>
    <property type="match status" value="1"/>
</dbReference>
<dbReference type="Proteomes" id="UP000198614">
    <property type="component" value="Unassembled WGS sequence"/>
</dbReference>
<dbReference type="InterPro" id="IPR036271">
    <property type="entry name" value="Tet_transcr_reg_TetR-rel_C_sf"/>
</dbReference>
<evidence type="ECO:0000313" key="8">
    <source>
        <dbReference type="Proteomes" id="UP000198614"/>
    </source>
</evidence>
<reference evidence="7 8" key="1">
    <citation type="submission" date="2016-10" db="EMBL/GenBank/DDBJ databases">
        <authorList>
            <person name="de Groot N.N."/>
        </authorList>
    </citation>
    <scope>NUCLEOTIDE SEQUENCE [LARGE SCALE GENOMIC DNA]</scope>
    <source>
        <strain evidence="7 8">CGMCC 4.1859</strain>
    </source>
</reference>
<dbReference type="GO" id="GO:0003700">
    <property type="term" value="F:DNA-binding transcription factor activity"/>
    <property type="evidence" value="ECO:0007669"/>
    <property type="project" value="TreeGrafter"/>
</dbReference>
<dbReference type="SUPFAM" id="SSF48498">
    <property type="entry name" value="Tetracyclin repressor-like, C-terminal domain"/>
    <property type="match status" value="1"/>
</dbReference>
<dbReference type="PROSITE" id="PS01081">
    <property type="entry name" value="HTH_TETR_1"/>
    <property type="match status" value="1"/>
</dbReference>
<gene>
    <name evidence="7" type="ORF">SAMN05216260_11020</name>
</gene>
<dbReference type="Pfam" id="PF00440">
    <property type="entry name" value="TetR_N"/>
    <property type="match status" value="1"/>
</dbReference>
<dbReference type="EMBL" id="FNAX01000010">
    <property type="protein sequence ID" value="SDF68752.1"/>
    <property type="molecule type" value="Genomic_DNA"/>
</dbReference>
<accession>A0A1G7N476</accession>
<evidence type="ECO:0000259" key="6">
    <source>
        <dbReference type="PROSITE" id="PS50977"/>
    </source>
</evidence>
<keyword evidence="1" id="KW-0805">Transcription regulation</keyword>
<feature type="domain" description="HTH tetR-type" evidence="6">
    <location>
        <begin position="8"/>
        <end position="68"/>
    </location>
</feature>
<dbReference type="PRINTS" id="PR00455">
    <property type="entry name" value="HTHTETR"/>
</dbReference>
<proteinExistence type="predicted"/>
<evidence type="ECO:0000256" key="5">
    <source>
        <dbReference type="SAM" id="MobiDB-lite"/>
    </source>
</evidence>
<evidence type="ECO:0000256" key="1">
    <source>
        <dbReference type="ARBA" id="ARBA00023015"/>
    </source>
</evidence>
<feature type="DNA-binding region" description="H-T-H motif" evidence="4">
    <location>
        <begin position="31"/>
        <end position="50"/>
    </location>
</feature>
<feature type="region of interest" description="Disordered" evidence="5">
    <location>
        <begin position="208"/>
        <end position="234"/>
    </location>
</feature>
<dbReference type="NCBIfam" id="NF041196">
    <property type="entry name" value="ScbR_bind_reg"/>
    <property type="match status" value="1"/>
</dbReference>
<name>A0A1G7N476_9ACTN</name>
<dbReference type="SUPFAM" id="SSF46689">
    <property type="entry name" value="Homeodomain-like"/>
    <property type="match status" value="1"/>
</dbReference>
<dbReference type="InterPro" id="IPR047923">
    <property type="entry name" value="ArpA-like"/>
</dbReference>
<organism evidence="7 8">
    <name type="scientific">Streptomyces griseoaurantiacus</name>
    <dbReference type="NCBI Taxonomy" id="68213"/>
    <lineage>
        <taxon>Bacteria</taxon>
        <taxon>Bacillati</taxon>
        <taxon>Actinomycetota</taxon>
        <taxon>Actinomycetes</taxon>
        <taxon>Kitasatosporales</taxon>
        <taxon>Streptomycetaceae</taxon>
        <taxon>Streptomyces</taxon>
        <taxon>Streptomyces aurantiacus group</taxon>
    </lineage>
</organism>
<sequence>MAKQERAVRTRNALIESAAELFTRDGFELASLAGISSRAGVSNGALHFHFASKAALAAAVGRAAAERFDRMTSAERPLPQYGGSLQALVDASHALLDGLAHDVVLRAGFDLSDGSAVGPGEPREDLYARWREWVERAAARAGREALLAGDVQPRDLATAVVGATVGFAALGGHDGRWLGRPTLTRFWTLLLPRVASGTVRRVLVPAGRRPEAAGGTPPFTGRVPRPTSAAPLAP</sequence>